<dbReference type="RefSeq" id="WP_343765611.1">
    <property type="nucleotide sequence ID" value="NZ_BAAACF010000001.1"/>
</dbReference>
<sequence>MFIIGAPYLDYYVDSFNNKYESEIRLYCKNEGIDLDYIKNLISTIIKK</sequence>
<accession>A0ABN1ILY5</accession>
<proteinExistence type="predicted"/>
<dbReference type="EMBL" id="BAAACF010000001">
    <property type="protein sequence ID" value="GAA0717144.1"/>
    <property type="molecule type" value="Genomic_DNA"/>
</dbReference>
<gene>
    <name evidence="1" type="ORF">GCM10008905_02460</name>
</gene>
<evidence type="ECO:0000313" key="2">
    <source>
        <dbReference type="Proteomes" id="UP001500339"/>
    </source>
</evidence>
<name>A0ABN1ILY5_9CLOT</name>
<evidence type="ECO:0000313" key="1">
    <source>
        <dbReference type="EMBL" id="GAA0717144.1"/>
    </source>
</evidence>
<keyword evidence="2" id="KW-1185">Reference proteome</keyword>
<dbReference type="Proteomes" id="UP001500339">
    <property type="component" value="Unassembled WGS sequence"/>
</dbReference>
<reference evidence="1 2" key="1">
    <citation type="journal article" date="2019" name="Int. J. Syst. Evol. Microbiol.">
        <title>The Global Catalogue of Microorganisms (GCM) 10K type strain sequencing project: providing services to taxonomists for standard genome sequencing and annotation.</title>
        <authorList>
            <consortium name="The Broad Institute Genomics Platform"/>
            <consortium name="The Broad Institute Genome Sequencing Center for Infectious Disease"/>
            <person name="Wu L."/>
            <person name="Ma J."/>
        </authorList>
    </citation>
    <scope>NUCLEOTIDE SEQUENCE [LARGE SCALE GENOMIC DNA]</scope>
    <source>
        <strain evidence="1 2">JCM 1405</strain>
    </source>
</reference>
<protein>
    <submittedName>
        <fullName evidence="1">Uncharacterized protein</fullName>
    </submittedName>
</protein>
<comment type="caution">
    <text evidence="1">The sequence shown here is derived from an EMBL/GenBank/DDBJ whole genome shotgun (WGS) entry which is preliminary data.</text>
</comment>
<organism evidence="1 2">
    <name type="scientific">Clostridium malenominatum</name>
    <dbReference type="NCBI Taxonomy" id="1539"/>
    <lineage>
        <taxon>Bacteria</taxon>
        <taxon>Bacillati</taxon>
        <taxon>Bacillota</taxon>
        <taxon>Clostridia</taxon>
        <taxon>Eubacteriales</taxon>
        <taxon>Clostridiaceae</taxon>
        <taxon>Clostridium</taxon>
    </lineage>
</organism>